<dbReference type="PANTHER" id="PTHR24072">
    <property type="entry name" value="RHO FAMILY GTPASE"/>
    <property type="match status" value="1"/>
</dbReference>
<dbReference type="SMART" id="SM00175">
    <property type="entry name" value="RAB"/>
    <property type="match status" value="1"/>
</dbReference>
<dbReference type="InterPro" id="IPR005225">
    <property type="entry name" value="Small_GTP-bd"/>
</dbReference>
<dbReference type="InterPro" id="IPR001806">
    <property type="entry name" value="Small_GTPase"/>
</dbReference>
<gene>
    <name evidence="3" type="primary">RHOU</name>
</gene>
<dbReference type="PROSITE" id="PS51419">
    <property type="entry name" value="RAB"/>
    <property type="match status" value="1"/>
</dbReference>
<accession>V5GVQ6</accession>
<reference evidence="3" key="1">
    <citation type="submission" date="2013-07" db="EMBL/GenBank/DDBJ databases">
        <title>Midgut Transcriptome Profiling of Anoplphora glabripennis, a Lignocellulose Degrading, Wood-Boring Cerambycid.</title>
        <authorList>
            <person name="Scully E.D."/>
            <person name="Hoover K."/>
            <person name="Carlson J.E."/>
            <person name="Tien M."/>
            <person name="Geib S.M."/>
        </authorList>
    </citation>
    <scope>NUCLEOTIDE SEQUENCE</scope>
</reference>
<keyword evidence="1" id="KW-0547">Nucleotide-binding</keyword>
<sequence>MTPQCNSALLYTKQPLLTQSRPVTVISSNGAVKTKEKPKNTKERLKNKIKCVIVGDQAVGKTSLAVSYSNDSFPSEYVPTAYDNYNVEVQVDGKPIRVELCDTAGEDGLNPLRHLCYPGTDVFMLCFSIVKPNSFISACTRWADELTRQGAAVVLVGTQSDLKTNIEVINRLRDVGQRPVLSSEAKGLAERLNAPYIETSALACTHLKEAFDIAILRALERQRMKKRFWKKLCCVR</sequence>
<dbReference type="Gene3D" id="3.40.50.300">
    <property type="entry name" value="P-loop containing nucleotide triphosphate hydrolases"/>
    <property type="match status" value="1"/>
</dbReference>
<evidence type="ECO:0000256" key="2">
    <source>
        <dbReference type="ARBA" id="ARBA00023134"/>
    </source>
</evidence>
<dbReference type="NCBIfam" id="TIGR00231">
    <property type="entry name" value="small_GTP"/>
    <property type="match status" value="1"/>
</dbReference>
<dbReference type="KEGG" id="agb:108908965"/>
<dbReference type="Pfam" id="PF00071">
    <property type="entry name" value="Ras"/>
    <property type="match status" value="1"/>
</dbReference>
<dbReference type="GO" id="GO:0003924">
    <property type="term" value="F:GTPase activity"/>
    <property type="evidence" value="ECO:0007669"/>
    <property type="project" value="InterPro"/>
</dbReference>
<name>V5GVQ6_ANOGL</name>
<dbReference type="SMART" id="SM00173">
    <property type="entry name" value="RAS"/>
    <property type="match status" value="1"/>
</dbReference>
<keyword evidence="2" id="KW-0342">GTP-binding</keyword>
<dbReference type="GO" id="GO:0007264">
    <property type="term" value="P:small GTPase-mediated signal transduction"/>
    <property type="evidence" value="ECO:0007669"/>
    <property type="project" value="InterPro"/>
</dbReference>
<dbReference type="GO" id="GO:0035099">
    <property type="term" value="P:hemocyte migration"/>
    <property type="evidence" value="ECO:0007669"/>
    <property type="project" value="UniProtKB-ARBA"/>
</dbReference>
<evidence type="ECO:0000256" key="1">
    <source>
        <dbReference type="ARBA" id="ARBA00022741"/>
    </source>
</evidence>
<organism evidence="3">
    <name type="scientific">Anoplophora glabripennis</name>
    <name type="common">Asian longhorn beetle</name>
    <name type="synonym">Anoplophora nobilis</name>
    <dbReference type="NCBI Taxonomy" id="217634"/>
    <lineage>
        <taxon>Eukaryota</taxon>
        <taxon>Metazoa</taxon>
        <taxon>Ecdysozoa</taxon>
        <taxon>Arthropoda</taxon>
        <taxon>Hexapoda</taxon>
        <taxon>Insecta</taxon>
        <taxon>Pterygota</taxon>
        <taxon>Neoptera</taxon>
        <taxon>Endopterygota</taxon>
        <taxon>Coleoptera</taxon>
        <taxon>Polyphaga</taxon>
        <taxon>Cucujiformia</taxon>
        <taxon>Chrysomeloidea</taxon>
        <taxon>Cerambycidae</taxon>
        <taxon>Lamiinae</taxon>
        <taxon>Lamiini</taxon>
        <taxon>Anoplophora</taxon>
    </lineage>
</organism>
<dbReference type="AlphaFoldDB" id="V5GVQ6"/>
<dbReference type="GO" id="GO:0001667">
    <property type="term" value="P:ameboidal-type cell migration"/>
    <property type="evidence" value="ECO:0007669"/>
    <property type="project" value="UniProtKB-ARBA"/>
</dbReference>
<dbReference type="GeneID" id="108908965"/>
<dbReference type="GO" id="GO:0022412">
    <property type="term" value="P:cellular process involved in reproduction in multicellular organism"/>
    <property type="evidence" value="ECO:0007669"/>
    <property type="project" value="UniProtKB-ARBA"/>
</dbReference>
<proteinExistence type="predicted"/>
<dbReference type="PROSITE" id="PS51421">
    <property type="entry name" value="RAS"/>
    <property type="match status" value="1"/>
</dbReference>
<dbReference type="GO" id="GO:0005525">
    <property type="term" value="F:GTP binding"/>
    <property type="evidence" value="ECO:0007669"/>
    <property type="project" value="UniProtKB-KW"/>
</dbReference>
<protein>
    <submittedName>
        <fullName evidence="3">Rho-related GTP-binding protein</fullName>
    </submittedName>
</protein>
<dbReference type="OrthoDB" id="8830751at2759"/>
<dbReference type="FunFam" id="3.40.50.300:FF:001600">
    <property type="entry name" value="RhoU, isoform B"/>
    <property type="match status" value="1"/>
</dbReference>
<evidence type="ECO:0000313" key="3">
    <source>
        <dbReference type="EMBL" id="JAB65782.1"/>
    </source>
</evidence>
<dbReference type="InterPro" id="IPR027417">
    <property type="entry name" value="P-loop_NTPase"/>
</dbReference>
<dbReference type="PRINTS" id="PR00449">
    <property type="entry name" value="RASTRNSFRMNG"/>
</dbReference>
<dbReference type="InterPro" id="IPR003578">
    <property type="entry name" value="Small_GTPase_Rho"/>
</dbReference>
<dbReference type="SUPFAM" id="SSF52540">
    <property type="entry name" value="P-loop containing nucleoside triphosphate hydrolases"/>
    <property type="match status" value="1"/>
</dbReference>
<dbReference type="SMART" id="SM00174">
    <property type="entry name" value="RHO"/>
    <property type="match status" value="1"/>
</dbReference>
<dbReference type="PROSITE" id="PS51420">
    <property type="entry name" value="RHO"/>
    <property type="match status" value="1"/>
</dbReference>
<dbReference type="GO" id="GO:0003006">
    <property type="term" value="P:developmental process involved in reproduction"/>
    <property type="evidence" value="ECO:0007669"/>
    <property type="project" value="UniProtKB-ARBA"/>
</dbReference>
<dbReference type="EMBL" id="GALX01002684">
    <property type="protein sequence ID" value="JAB65782.1"/>
    <property type="molecule type" value="Transcribed_RNA"/>
</dbReference>
<dbReference type="GO" id="GO:0035006">
    <property type="term" value="P:melanization defense response"/>
    <property type="evidence" value="ECO:0007669"/>
    <property type="project" value="UniProtKB-ARBA"/>
</dbReference>